<keyword evidence="2" id="KW-1185">Reference proteome</keyword>
<accession>A0ABU3AW43</accession>
<dbReference type="RefSeq" id="WP_311579224.1">
    <property type="nucleotide sequence ID" value="NZ_JAVRFH010000040.1"/>
</dbReference>
<organism evidence="1 2">
    <name type="scientific">Streptomyces lancefieldiae</name>
    <dbReference type="NCBI Taxonomy" id="3075520"/>
    <lineage>
        <taxon>Bacteria</taxon>
        <taxon>Bacillati</taxon>
        <taxon>Actinomycetota</taxon>
        <taxon>Actinomycetes</taxon>
        <taxon>Kitasatosporales</taxon>
        <taxon>Streptomycetaceae</taxon>
        <taxon>Streptomyces</taxon>
    </lineage>
</organism>
<reference evidence="1" key="1">
    <citation type="submission" date="2024-05" db="EMBL/GenBank/DDBJ databases">
        <title>30 novel species of actinomycetes from the DSMZ collection.</title>
        <authorList>
            <person name="Nouioui I."/>
        </authorList>
    </citation>
    <scope>NUCLEOTIDE SEQUENCE</scope>
    <source>
        <strain evidence="1">DSM 40712</strain>
    </source>
</reference>
<name>A0ABU3AW43_9ACTN</name>
<dbReference type="InterPro" id="IPR025332">
    <property type="entry name" value="DUF4238"/>
</dbReference>
<dbReference type="Pfam" id="PF14022">
    <property type="entry name" value="DUF4238"/>
    <property type="match status" value="1"/>
</dbReference>
<proteinExistence type="predicted"/>
<sequence length="331" mass="37780">MGRASQKRKEGGTRDHTVPQMYLRHFAEHQARRQHLLSMRRINDPSRVIPAAPSKISVETGFYWGTTLDNIPHHACEEFFSQLEGSADPVLKTILDDKEWALTPNWPLAPEQRGALAWWMAAQVLRTTRQRKRLTQVLPPTDKDHELPEHIGKLAANNPHLHYIVDNIAALAATLYDRPWGLGFSDMCLLTSDVPVAVWNRPDEDDQILAVAQSDVMLPLDPHRLLFLPSPAQQRADLRKRVDHLLHIKGAVGMALVGIAWDIAEQFVVYHPQHDPWKHWKPAGPRQPRPWAGESHPAPQYALEYPVFPRDRNIERRWTVEHPPPKAAAVD</sequence>
<comment type="caution">
    <text evidence="1">The sequence shown here is derived from an EMBL/GenBank/DDBJ whole genome shotgun (WGS) entry which is preliminary data.</text>
</comment>
<dbReference type="EMBL" id="JAVRFH010000040">
    <property type="protein sequence ID" value="MDT0614412.1"/>
    <property type="molecule type" value="Genomic_DNA"/>
</dbReference>
<evidence type="ECO:0000313" key="2">
    <source>
        <dbReference type="Proteomes" id="UP001180724"/>
    </source>
</evidence>
<protein>
    <submittedName>
        <fullName evidence="1">DUF4238 domain-containing protein</fullName>
    </submittedName>
</protein>
<evidence type="ECO:0000313" key="1">
    <source>
        <dbReference type="EMBL" id="MDT0614412.1"/>
    </source>
</evidence>
<dbReference type="Proteomes" id="UP001180724">
    <property type="component" value="Unassembled WGS sequence"/>
</dbReference>
<gene>
    <name evidence="1" type="ORF">RM812_30005</name>
</gene>